<accession>A0ABD0LV11</accession>
<organism evidence="2 3">
    <name type="scientific">Batillaria attramentaria</name>
    <dbReference type="NCBI Taxonomy" id="370345"/>
    <lineage>
        <taxon>Eukaryota</taxon>
        <taxon>Metazoa</taxon>
        <taxon>Spiralia</taxon>
        <taxon>Lophotrochozoa</taxon>
        <taxon>Mollusca</taxon>
        <taxon>Gastropoda</taxon>
        <taxon>Caenogastropoda</taxon>
        <taxon>Sorbeoconcha</taxon>
        <taxon>Cerithioidea</taxon>
        <taxon>Batillariidae</taxon>
        <taxon>Batillaria</taxon>
    </lineage>
</organism>
<proteinExistence type="predicted"/>
<feature type="compositionally biased region" description="Polar residues" evidence="1">
    <location>
        <begin position="61"/>
        <end position="73"/>
    </location>
</feature>
<evidence type="ECO:0000313" key="2">
    <source>
        <dbReference type="EMBL" id="KAK7502971.1"/>
    </source>
</evidence>
<name>A0ABD0LV11_9CAEN</name>
<dbReference type="AlphaFoldDB" id="A0ABD0LV11"/>
<feature type="region of interest" description="Disordered" evidence="1">
    <location>
        <begin position="54"/>
        <end position="73"/>
    </location>
</feature>
<evidence type="ECO:0000313" key="3">
    <source>
        <dbReference type="Proteomes" id="UP001519460"/>
    </source>
</evidence>
<reference evidence="2 3" key="1">
    <citation type="journal article" date="2023" name="Sci. Data">
        <title>Genome assembly of the Korean intertidal mud-creeper Batillaria attramentaria.</title>
        <authorList>
            <person name="Patra A.K."/>
            <person name="Ho P.T."/>
            <person name="Jun S."/>
            <person name="Lee S.J."/>
            <person name="Kim Y."/>
            <person name="Won Y.J."/>
        </authorList>
    </citation>
    <scope>NUCLEOTIDE SEQUENCE [LARGE SCALE GENOMIC DNA]</scope>
    <source>
        <strain evidence="2">Wonlab-2016</strain>
    </source>
</reference>
<evidence type="ECO:0000256" key="1">
    <source>
        <dbReference type="SAM" id="MobiDB-lite"/>
    </source>
</evidence>
<gene>
    <name evidence="2" type="ORF">BaRGS_00005597</name>
</gene>
<comment type="caution">
    <text evidence="2">The sequence shown here is derived from an EMBL/GenBank/DDBJ whole genome shotgun (WGS) entry which is preliminary data.</text>
</comment>
<keyword evidence="3" id="KW-1185">Reference proteome</keyword>
<dbReference type="Proteomes" id="UP001519460">
    <property type="component" value="Unassembled WGS sequence"/>
</dbReference>
<sequence>MGGNFHRGDTDPPSEQGLVLALRRRGATQKHDGSTDRFDTKVFRIKQKQNPVKVQRLDFTDATQAPNSDSMPC</sequence>
<protein>
    <submittedName>
        <fullName evidence="2">Uncharacterized protein</fullName>
    </submittedName>
</protein>
<dbReference type="EMBL" id="JACVVK020000022">
    <property type="protein sequence ID" value="KAK7502971.1"/>
    <property type="molecule type" value="Genomic_DNA"/>
</dbReference>